<dbReference type="AlphaFoldDB" id="U2T165"/>
<keyword evidence="2" id="KW-1185">Reference proteome</keyword>
<dbReference type="Proteomes" id="UP000016638">
    <property type="component" value="Unassembled WGS sequence"/>
</dbReference>
<reference evidence="1 2" key="1">
    <citation type="submission" date="2013-08" db="EMBL/GenBank/DDBJ databases">
        <authorList>
            <person name="Durkin A.S."/>
            <person name="Haft D.R."/>
            <person name="McCorrison J."/>
            <person name="Torralba M."/>
            <person name="Gillis M."/>
            <person name="Haft D.H."/>
            <person name="Methe B."/>
            <person name="Sutton G."/>
            <person name="Nelson K.E."/>
        </authorList>
    </citation>
    <scope>NUCLEOTIDE SEQUENCE [LARGE SCALE GENOMIC DNA]</scope>
    <source>
        <strain evidence="1 2">F0195</strain>
    </source>
</reference>
<comment type="caution">
    <text evidence="1">The sequence shown here is derived from an EMBL/GenBank/DDBJ whole genome shotgun (WGS) entry which is preliminary data.</text>
</comment>
<evidence type="ECO:0000313" key="2">
    <source>
        <dbReference type="Proteomes" id="UP000016638"/>
    </source>
</evidence>
<dbReference type="STRING" id="1125712.HMPREF1316_0576"/>
<name>U2T165_9ACTN</name>
<accession>U2T165</accession>
<gene>
    <name evidence="1" type="ORF">HMPREF1316_0576</name>
</gene>
<organism evidence="1 2">
    <name type="scientific">Olsenella profusa F0195</name>
    <dbReference type="NCBI Taxonomy" id="1125712"/>
    <lineage>
        <taxon>Bacteria</taxon>
        <taxon>Bacillati</taxon>
        <taxon>Actinomycetota</taxon>
        <taxon>Coriobacteriia</taxon>
        <taxon>Coriobacteriales</taxon>
        <taxon>Atopobiaceae</taxon>
        <taxon>Olsenella</taxon>
    </lineage>
</organism>
<evidence type="ECO:0000313" key="1">
    <source>
        <dbReference type="EMBL" id="ERL06784.1"/>
    </source>
</evidence>
<protein>
    <submittedName>
        <fullName evidence="1">Uncharacterized protein</fullName>
    </submittedName>
</protein>
<sequence>MSIPAFEGSVGTPSLLVDTNVWLDALLPWRMQTEGARTLI</sequence>
<proteinExistence type="predicted"/>
<dbReference type="EMBL" id="AWEZ01000062">
    <property type="protein sequence ID" value="ERL06784.1"/>
    <property type="molecule type" value="Genomic_DNA"/>
</dbReference>